<evidence type="ECO:0000313" key="13">
    <source>
        <dbReference type="EMBL" id="ELK17800.1"/>
    </source>
</evidence>
<keyword evidence="6" id="KW-0862">Zinc</keyword>
<proteinExistence type="inferred from homology"/>
<dbReference type="PROSITE" id="PS50157">
    <property type="entry name" value="ZINC_FINGER_C2H2_2"/>
    <property type="match status" value="5"/>
</dbReference>
<dbReference type="CDD" id="cd07765">
    <property type="entry name" value="KRAB_A-box"/>
    <property type="match status" value="1"/>
</dbReference>
<keyword evidence="8" id="KW-0804">Transcription</keyword>
<dbReference type="SMART" id="SM00355">
    <property type="entry name" value="ZnF_C2H2"/>
    <property type="match status" value="3"/>
</dbReference>
<feature type="domain" description="C2H2-type" evidence="11">
    <location>
        <begin position="191"/>
        <end position="218"/>
    </location>
</feature>
<reference evidence="14" key="1">
    <citation type="journal article" date="2013" name="Science">
        <title>Comparative analysis of bat genomes provides insight into the evolution of flight and immunity.</title>
        <authorList>
            <person name="Zhang G."/>
            <person name="Cowled C."/>
            <person name="Shi Z."/>
            <person name="Huang Z."/>
            <person name="Bishop-Lilly K.A."/>
            <person name="Fang X."/>
            <person name="Wynne J.W."/>
            <person name="Xiong Z."/>
            <person name="Baker M.L."/>
            <person name="Zhao W."/>
            <person name="Tachedjian M."/>
            <person name="Zhu Y."/>
            <person name="Zhou P."/>
            <person name="Jiang X."/>
            <person name="Ng J."/>
            <person name="Yang L."/>
            <person name="Wu L."/>
            <person name="Xiao J."/>
            <person name="Feng Y."/>
            <person name="Chen Y."/>
            <person name="Sun X."/>
            <person name="Zhang Y."/>
            <person name="Marsh G.A."/>
            <person name="Crameri G."/>
            <person name="Broder C.C."/>
            <person name="Frey K.G."/>
            <person name="Wang L.F."/>
            <person name="Wang J."/>
        </authorList>
    </citation>
    <scope>NUCLEOTIDE SEQUENCE [LARGE SCALE GENOMIC DNA]</scope>
</reference>
<evidence type="ECO:0000256" key="1">
    <source>
        <dbReference type="ARBA" id="ARBA00004123"/>
    </source>
</evidence>
<dbReference type="InterPro" id="IPR036236">
    <property type="entry name" value="Znf_C2H2_sf"/>
</dbReference>
<keyword evidence="14" id="KW-1185">Reference proteome</keyword>
<evidence type="ECO:0000256" key="4">
    <source>
        <dbReference type="ARBA" id="ARBA00022737"/>
    </source>
</evidence>
<feature type="domain" description="C2H2-type" evidence="11">
    <location>
        <begin position="163"/>
        <end position="190"/>
    </location>
</feature>
<comment type="subcellular location">
    <subcellularLocation>
        <location evidence="1">Nucleus</location>
    </subcellularLocation>
</comment>
<protein>
    <submittedName>
        <fullName evidence="13">Zinc finger protein 791</fullName>
    </submittedName>
</protein>
<dbReference type="Gene3D" id="6.10.140.140">
    <property type="match status" value="1"/>
</dbReference>
<dbReference type="FunFam" id="3.30.160.60:FF:000184">
    <property type="entry name" value="Zinc finger protein 333"/>
    <property type="match status" value="1"/>
</dbReference>
<evidence type="ECO:0000256" key="5">
    <source>
        <dbReference type="ARBA" id="ARBA00022771"/>
    </source>
</evidence>
<evidence type="ECO:0000256" key="3">
    <source>
        <dbReference type="ARBA" id="ARBA00022723"/>
    </source>
</evidence>
<dbReference type="PANTHER" id="PTHR23234:SF9">
    <property type="entry name" value="ZINC FINGER PROTEIN 850-LIKE"/>
    <property type="match status" value="1"/>
</dbReference>
<evidence type="ECO:0000256" key="2">
    <source>
        <dbReference type="ARBA" id="ARBA00006991"/>
    </source>
</evidence>
<dbReference type="STRING" id="9402.L5L2Z1"/>
<keyword evidence="3" id="KW-0479">Metal-binding</keyword>
<dbReference type="PANTHER" id="PTHR23234">
    <property type="entry name" value="ZNF44 PROTEIN"/>
    <property type="match status" value="1"/>
</dbReference>
<dbReference type="SUPFAM" id="SSF57667">
    <property type="entry name" value="beta-beta-alpha zinc fingers"/>
    <property type="match status" value="3"/>
</dbReference>
<gene>
    <name evidence="13" type="ORF">PAL_GLEAN10000337</name>
</gene>
<dbReference type="FunFam" id="3.30.160.60:FF:000688">
    <property type="entry name" value="zinc finger protein 197 isoform X1"/>
    <property type="match status" value="1"/>
</dbReference>
<dbReference type="InterPro" id="IPR036051">
    <property type="entry name" value="KRAB_dom_sf"/>
</dbReference>
<dbReference type="Gene3D" id="3.30.160.60">
    <property type="entry name" value="Classic Zinc Finger"/>
    <property type="match status" value="6"/>
</dbReference>
<dbReference type="PROSITE" id="PS00028">
    <property type="entry name" value="ZINC_FINGER_C2H2_1"/>
    <property type="match status" value="2"/>
</dbReference>
<evidence type="ECO:0000256" key="8">
    <source>
        <dbReference type="ARBA" id="ARBA00023163"/>
    </source>
</evidence>
<dbReference type="GO" id="GO:0005634">
    <property type="term" value="C:nucleus"/>
    <property type="evidence" value="ECO:0007669"/>
    <property type="project" value="UniProtKB-SubCell"/>
</dbReference>
<evidence type="ECO:0000256" key="10">
    <source>
        <dbReference type="PROSITE-ProRule" id="PRU00042"/>
    </source>
</evidence>
<keyword evidence="5 10" id="KW-0863">Zinc-finger</keyword>
<dbReference type="Proteomes" id="UP000010552">
    <property type="component" value="Unassembled WGS sequence"/>
</dbReference>
<evidence type="ECO:0000259" key="11">
    <source>
        <dbReference type="PROSITE" id="PS50157"/>
    </source>
</evidence>
<dbReference type="FunFam" id="3.30.160.60:FF:001498">
    <property type="entry name" value="Zinc finger protein 404"/>
    <property type="match status" value="1"/>
</dbReference>
<dbReference type="InParanoid" id="L5L2Z1"/>
<feature type="domain" description="C2H2-type" evidence="11">
    <location>
        <begin position="135"/>
        <end position="162"/>
    </location>
</feature>
<comment type="similarity">
    <text evidence="2">Belongs to the krueppel C2H2-type zinc-finger protein family.</text>
</comment>
<evidence type="ECO:0000313" key="14">
    <source>
        <dbReference type="Proteomes" id="UP000010552"/>
    </source>
</evidence>
<dbReference type="SMART" id="SM00349">
    <property type="entry name" value="KRAB"/>
    <property type="match status" value="1"/>
</dbReference>
<dbReference type="PROSITE" id="PS50805">
    <property type="entry name" value="KRAB"/>
    <property type="match status" value="1"/>
</dbReference>
<dbReference type="InterPro" id="IPR050758">
    <property type="entry name" value="Znf_C2H2-type"/>
</dbReference>
<feature type="domain" description="KRAB" evidence="12">
    <location>
        <begin position="36"/>
        <end position="109"/>
    </location>
</feature>
<organism evidence="13 14">
    <name type="scientific">Pteropus alecto</name>
    <name type="common">Black flying fox</name>
    <dbReference type="NCBI Taxonomy" id="9402"/>
    <lineage>
        <taxon>Eukaryota</taxon>
        <taxon>Metazoa</taxon>
        <taxon>Chordata</taxon>
        <taxon>Craniata</taxon>
        <taxon>Vertebrata</taxon>
        <taxon>Euteleostomi</taxon>
        <taxon>Mammalia</taxon>
        <taxon>Eutheria</taxon>
        <taxon>Laurasiatheria</taxon>
        <taxon>Chiroptera</taxon>
        <taxon>Yinpterochiroptera</taxon>
        <taxon>Pteropodoidea</taxon>
        <taxon>Pteropodidae</taxon>
        <taxon>Pteropodinae</taxon>
        <taxon>Pteropus</taxon>
    </lineage>
</organism>
<sequence length="263" mass="30622">MAILTVHVLKLKCSLFQTIKAVAVAGENLHYRWDSVTFEDVAVNFTPEEWALLDPTQKKLYRDVMRETFENLASVEVFIQHSSCNRHIRCHTGHKAYEFRKCGEKPYKCKECSKAFSYLHYFGKSERNLSEEKTYKHKECGKAFSCSRSPRLHGLTHPGEKPYECKQCSKASKDDCSLKIHERTHTGEKPCECKQCGKSYRDPSSLKIHERIHTGEKPYECKQCDKAYRDHSSLKIHERIHTGEKPYECKICSKAFTYPRETL</sequence>
<name>L5L2Z1_PTEAL</name>
<dbReference type="EMBL" id="KB030397">
    <property type="protein sequence ID" value="ELK17800.1"/>
    <property type="molecule type" value="Genomic_DNA"/>
</dbReference>
<evidence type="ECO:0000256" key="6">
    <source>
        <dbReference type="ARBA" id="ARBA00022833"/>
    </source>
</evidence>
<keyword evidence="9" id="KW-0539">Nucleus</keyword>
<dbReference type="GO" id="GO:0006355">
    <property type="term" value="P:regulation of DNA-templated transcription"/>
    <property type="evidence" value="ECO:0007669"/>
    <property type="project" value="InterPro"/>
</dbReference>
<keyword evidence="7" id="KW-0805">Transcription regulation</keyword>
<dbReference type="Pfam" id="PF01352">
    <property type="entry name" value="KRAB"/>
    <property type="match status" value="1"/>
</dbReference>
<dbReference type="InterPro" id="IPR013087">
    <property type="entry name" value="Znf_C2H2_type"/>
</dbReference>
<accession>L5L2Z1</accession>
<dbReference type="SUPFAM" id="SSF109640">
    <property type="entry name" value="KRAB domain (Kruppel-associated box)"/>
    <property type="match status" value="1"/>
</dbReference>
<evidence type="ECO:0000259" key="12">
    <source>
        <dbReference type="PROSITE" id="PS50805"/>
    </source>
</evidence>
<feature type="domain" description="C2H2-type" evidence="11">
    <location>
        <begin position="219"/>
        <end position="246"/>
    </location>
</feature>
<dbReference type="Pfam" id="PF00096">
    <property type="entry name" value="zf-C2H2"/>
    <property type="match status" value="2"/>
</dbReference>
<keyword evidence="4" id="KW-0677">Repeat</keyword>
<feature type="domain" description="C2H2-type" evidence="11">
    <location>
        <begin position="107"/>
        <end position="134"/>
    </location>
</feature>
<dbReference type="InterPro" id="IPR001909">
    <property type="entry name" value="KRAB"/>
</dbReference>
<dbReference type="AlphaFoldDB" id="L5L2Z1"/>
<evidence type="ECO:0000256" key="9">
    <source>
        <dbReference type="ARBA" id="ARBA00023242"/>
    </source>
</evidence>
<dbReference type="GO" id="GO:0008270">
    <property type="term" value="F:zinc ion binding"/>
    <property type="evidence" value="ECO:0007669"/>
    <property type="project" value="UniProtKB-KW"/>
</dbReference>
<evidence type="ECO:0000256" key="7">
    <source>
        <dbReference type="ARBA" id="ARBA00023015"/>
    </source>
</evidence>
<dbReference type="FunFam" id="3.30.160.60:FF:000773">
    <property type="entry name" value="Zinc finger protein 44"/>
    <property type="match status" value="1"/>
</dbReference>